<keyword evidence="2" id="KW-1185">Reference proteome</keyword>
<dbReference type="PANTHER" id="PTHR33390">
    <property type="entry name" value="STRESS UP-REGULATED NOD 19 PROTEIN"/>
    <property type="match status" value="1"/>
</dbReference>
<evidence type="ECO:0000313" key="3">
    <source>
        <dbReference type="RefSeq" id="XP_020101977.1"/>
    </source>
</evidence>
<keyword evidence="1" id="KW-0472">Membrane</keyword>
<dbReference type="PANTHER" id="PTHR33390:SF1">
    <property type="entry name" value="STRESS UP-REGULATED NOD 19 PROTEIN"/>
    <property type="match status" value="1"/>
</dbReference>
<name>A0A6P5G2B1_ANACO</name>
<accession>A0A6P5G2B1</accession>
<proteinExistence type="predicted"/>
<dbReference type="Pfam" id="PF07712">
    <property type="entry name" value="SURNod19"/>
    <property type="match status" value="1"/>
</dbReference>
<evidence type="ECO:0000313" key="2">
    <source>
        <dbReference type="Proteomes" id="UP000515123"/>
    </source>
</evidence>
<dbReference type="InterPro" id="IPR011692">
    <property type="entry name" value="Stress_up-reg_Nod19"/>
</dbReference>
<protein>
    <submittedName>
        <fullName evidence="3">Uncharacterized protein LOC109719612 isoform X1</fullName>
    </submittedName>
</protein>
<sequence>MAQEIAPRVYQRINSFHKICQSTKGLRFCQKMLHTMKWMLPLLALLYFSAVSESQASKIGPPLLKSATFLSPPFFLRPGSVSNKYYFDIPFPKGHIALKSFDAEVVDENGVPVPLHETYLHHWVLERYYGRREYGDLDLSKIILVRNSGICNHTLGQYYGLGSETRRTSTWVPDPYGIEVGKPEEIPLGYEESWLLNIHAIDTRGVEDRLGCTECKCSLYNVTKDEYGHPIADNYIGGLYCCYDETQCRVKEGVEGVTRKLFLKYTVMWVDWDVSVVPVKIYIFDVTDTGEATSDPRRSSCKVEYEVPACSLEDKANGECVHTKTAARLVMPRGGHIVYGVSHQHSGGLGSALYGEDGRLLCTSNPTYGEGEEAGNEANYIIGMSTCYPKPGSVKVSDGEALTFVSNYSSTQLHTGVMGLFYILVAEMPPPPPPKIPIFLTFPTSWGFEVSKSTWALLLAAAALALIIGISYYRKRDTSAGYQSLVIS</sequence>
<evidence type="ECO:0000256" key="1">
    <source>
        <dbReference type="SAM" id="Phobius"/>
    </source>
</evidence>
<dbReference type="OrthoDB" id="1923469at2759"/>
<dbReference type="Proteomes" id="UP000515123">
    <property type="component" value="Linkage group 1"/>
</dbReference>
<reference evidence="3" key="2">
    <citation type="submission" date="2025-08" db="UniProtKB">
        <authorList>
            <consortium name="RefSeq"/>
        </authorList>
    </citation>
    <scope>IDENTIFICATION</scope>
    <source>
        <tissue evidence="3">Leaf</tissue>
    </source>
</reference>
<organism evidence="2 3">
    <name type="scientific">Ananas comosus</name>
    <name type="common">Pineapple</name>
    <name type="synonym">Ananas ananas</name>
    <dbReference type="NCBI Taxonomy" id="4615"/>
    <lineage>
        <taxon>Eukaryota</taxon>
        <taxon>Viridiplantae</taxon>
        <taxon>Streptophyta</taxon>
        <taxon>Embryophyta</taxon>
        <taxon>Tracheophyta</taxon>
        <taxon>Spermatophyta</taxon>
        <taxon>Magnoliopsida</taxon>
        <taxon>Liliopsida</taxon>
        <taxon>Poales</taxon>
        <taxon>Bromeliaceae</taxon>
        <taxon>Bromelioideae</taxon>
        <taxon>Ananas</taxon>
    </lineage>
</organism>
<dbReference type="RefSeq" id="XP_020101977.1">
    <property type="nucleotide sequence ID" value="XM_020246388.1"/>
</dbReference>
<dbReference type="GeneID" id="109719612"/>
<keyword evidence="1" id="KW-1133">Transmembrane helix</keyword>
<feature type="transmembrane region" description="Helical" evidence="1">
    <location>
        <begin position="455"/>
        <end position="473"/>
    </location>
</feature>
<keyword evidence="1" id="KW-0812">Transmembrane</keyword>
<gene>
    <name evidence="3" type="primary">LOC109719612</name>
</gene>
<reference evidence="2" key="1">
    <citation type="journal article" date="2015" name="Nat. Genet.">
        <title>The pineapple genome and the evolution of CAM photosynthesis.</title>
        <authorList>
            <person name="Ming R."/>
            <person name="VanBuren R."/>
            <person name="Wai C.M."/>
            <person name="Tang H."/>
            <person name="Schatz M.C."/>
            <person name="Bowers J.E."/>
            <person name="Lyons E."/>
            <person name="Wang M.L."/>
            <person name="Chen J."/>
            <person name="Biggers E."/>
            <person name="Zhang J."/>
            <person name="Huang L."/>
            <person name="Zhang L."/>
            <person name="Miao W."/>
            <person name="Zhang J."/>
            <person name="Ye Z."/>
            <person name="Miao C."/>
            <person name="Lin Z."/>
            <person name="Wang H."/>
            <person name="Zhou H."/>
            <person name="Yim W.C."/>
            <person name="Priest H.D."/>
            <person name="Zheng C."/>
            <person name="Woodhouse M."/>
            <person name="Edger P.P."/>
            <person name="Guyot R."/>
            <person name="Guo H.B."/>
            <person name="Guo H."/>
            <person name="Zheng G."/>
            <person name="Singh R."/>
            <person name="Sharma A."/>
            <person name="Min X."/>
            <person name="Zheng Y."/>
            <person name="Lee H."/>
            <person name="Gurtowski J."/>
            <person name="Sedlazeck F.J."/>
            <person name="Harkess A."/>
            <person name="McKain M.R."/>
            <person name="Liao Z."/>
            <person name="Fang J."/>
            <person name="Liu J."/>
            <person name="Zhang X."/>
            <person name="Zhang Q."/>
            <person name="Hu W."/>
            <person name="Qin Y."/>
            <person name="Wang K."/>
            <person name="Chen L.Y."/>
            <person name="Shirley N."/>
            <person name="Lin Y.R."/>
            <person name="Liu L.Y."/>
            <person name="Hernandez A.G."/>
            <person name="Wright C.L."/>
            <person name="Bulone V."/>
            <person name="Tuskan G.A."/>
            <person name="Heath K."/>
            <person name="Zee F."/>
            <person name="Moore P.H."/>
            <person name="Sunkar R."/>
            <person name="Leebens-Mack J.H."/>
            <person name="Mockler T."/>
            <person name="Bennetzen J.L."/>
            <person name="Freeling M."/>
            <person name="Sankoff D."/>
            <person name="Paterson A.H."/>
            <person name="Zhu X."/>
            <person name="Yang X."/>
            <person name="Smith J.A."/>
            <person name="Cushman J.C."/>
            <person name="Paull R.E."/>
            <person name="Yu Q."/>
        </authorList>
    </citation>
    <scope>NUCLEOTIDE SEQUENCE [LARGE SCALE GENOMIC DNA]</scope>
    <source>
        <strain evidence="2">cv. F153</strain>
    </source>
</reference>
<dbReference type="AlphaFoldDB" id="A0A6P5G2B1"/>